<dbReference type="GO" id="GO:0016887">
    <property type="term" value="F:ATP hydrolysis activity"/>
    <property type="evidence" value="ECO:0007669"/>
    <property type="project" value="InterPro"/>
</dbReference>
<dbReference type="SMART" id="SM00382">
    <property type="entry name" value="AAA"/>
    <property type="match status" value="1"/>
</dbReference>
<dbReference type="PROSITE" id="PS50893">
    <property type="entry name" value="ABC_TRANSPORTER_2"/>
    <property type="match status" value="1"/>
</dbReference>
<protein>
    <submittedName>
        <fullName evidence="6">ATP-binding cassette domain-containing protein</fullName>
    </submittedName>
</protein>
<dbReference type="FunFam" id="3.40.50.300:FF:000016">
    <property type="entry name" value="Oligopeptide ABC transporter ATP-binding component"/>
    <property type="match status" value="1"/>
</dbReference>
<evidence type="ECO:0000313" key="7">
    <source>
        <dbReference type="Proteomes" id="UP000823900"/>
    </source>
</evidence>
<evidence type="ECO:0000256" key="1">
    <source>
        <dbReference type="ARBA" id="ARBA00005417"/>
    </source>
</evidence>
<evidence type="ECO:0000256" key="2">
    <source>
        <dbReference type="ARBA" id="ARBA00022448"/>
    </source>
</evidence>
<dbReference type="PANTHER" id="PTHR43776">
    <property type="entry name" value="TRANSPORT ATP-BINDING PROTEIN"/>
    <property type="match status" value="1"/>
</dbReference>
<comment type="similarity">
    <text evidence="1">Belongs to the ABC transporter superfamily.</text>
</comment>
<dbReference type="SUPFAM" id="SSF52540">
    <property type="entry name" value="P-loop containing nucleoside triphosphate hydrolases"/>
    <property type="match status" value="1"/>
</dbReference>
<dbReference type="InterPro" id="IPR013563">
    <property type="entry name" value="Oligopep_ABC_C"/>
</dbReference>
<dbReference type="Pfam" id="PF08352">
    <property type="entry name" value="oligo_HPY"/>
    <property type="match status" value="1"/>
</dbReference>
<accession>A0A9D2HF15</accession>
<gene>
    <name evidence="6" type="ORF">IAA07_02135</name>
</gene>
<proteinExistence type="inferred from homology"/>
<dbReference type="EMBL" id="DWZA01000020">
    <property type="protein sequence ID" value="HJA70365.1"/>
    <property type="molecule type" value="Genomic_DNA"/>
</dbReference>
<dbReference type="CDD" id="cd03257">
    <property type="entry name" value="ABC_NikE_OppD_transporters"/>
    <property type="match status" value="1"/>
</dbReference>
<dbReference type="NCBIfam" id="TIGR01727">
    <property type="entry name" value="oligo_HPY"/>
    <property type="match status" value="1"/>
</dbReference>
<comment type="caution">
    <text evidence="6">The sequence shown here is derived from an EMBL/GenBank/DDBJ whole genome shotgun (WGS) entry which is preliminary data.</text>
</comment>
<dbReference type="GO" id="GO:0055085">
    <property type="term" value="P:transmembrane transport"/>
    <property type="evidence" value="ECO:0007669"/>
    <property type="project" value="UniProtKB-ARBA"/>
</dbReference>
<dbReference type="InterPro" id="IPR050319">
    <property type="entry name" value="ABC_transp_ATP-bind"/>
</dbReference>
<keyword evidence="3" id="KW-0547">Nucleotide-binding</keyword>
<evidence type="ECO:0000313" key="6">
    <source>
        <dbReference type="EMBL" id="HJA70365.1"/>
    </source>
</evidence>
<sequence length="322" mass="36247">MSNQAEKLVEINHLKKYFHVNKGLLHAVDDVSFYINKGETLGLVGESGCGKSTTGRTIIRLLEADSGEVIFHGENVLAFNQSQMHTFRQHVQMVFQDPYSSLNPRLSVFDLIAEPLTNIEEYQKDRKKLDARVRDLMDVVGLSRRLINAYPHELDGGRRQRVGIARALSVRPEFIVLDEPVSALDVCIQAQIINLLKRLQQDMGLTYLFISHDLSVVKHISSRIGVMYLGKIVELSDYKTIFANPTHPYTQALLSAIPIPKVGIERHQIILSGDVPSPVNLPGGCRFAGRCPYAQERCKTEDPELRDIGDHHYVACHLAEKK</sequence>
<keyword evidence="2" id="KW-0813">Transport</keyword>
<dbReference type="Gene3D" id="3.40.50.300">
    <property type="entry name" value="P-loop containing nucleotide triphosphate hydrolases"/>
    <property type="match status" value="1"/>
</dbReference>
<reference evidence="6" key="1">
    <citation type="journal article" date="2021" name="PeerJ">
        <title>Extensive microbial diversity within the chicken gut microbiome revealed by metagenomics and culture.</title>
        <authorList>
            <person name="Gilroy R."/>
            <person name="Ravi A."/>
            <person name="Getino M."/>
            <person name="Pursley I."/>
            <person name="Horton D.L."/>
            <person name="Alikhan N.F."/>
            <person name="Baker D."/>
            <person name="Gharbi K."/>
            <person name="Hall N."/>
            <person name="Watson M."/>
            <person name="Adriaenssens E.M."/>
            <person name="Foster-Nyarko E."/>
            <person name="Jarju S."/>
            <person name="Secka A."/>
            <person name="Antonio M."/>
            <person name="Oren A."/>
            <person name="Chaudhuri R.R."/>
            <person name="La Ragione R."/>
            <person name="Hildebrand F."/>
            <person name="Pallen M.J."/>
        </authorList>
    </citation>
    <scope>NUCLEOTIDE SEQUENCE</scope>
    <source>
        <strain evidence="6">CHK178-16964</strain>
    </source>
</reference>
<feature type="domain" description="ABC transporter" evidence="5">
    <location>
        <begin position="9"/>
        <end position="254"/>
    </location>
</feature>
<keyword evidence="4 6" id="KW-0067">ATP-binding</keyword>
<dbReference type="GO" id="GO:0005524">
    <property type="term" value="F:ATP binding"/>
    <property type="evidence" value="ECO:0007669"/>
    <property type="project" value="UniProtKB-KW"/>
</dbReference>
<dbReference type="InterPro" id="IPR003439">
    <property type="entry name" value="ABC_transporter-like_ATP-bd"/>
</dbReference>
<dbReference type="InterPro" id="IPR027417">
    <property type="entry name" value="P-loop_NTPase"/>
</dbReference>
<dbReference type="AlphaFoldDB" id="A0A9D2HF15"/>
<dbReference type="Proteomes" id="UP000823900">
    <property type="component" value="Unassembled WGS sequence"/>
</dbReference>
<evidence type="ECO:0000256" key="4">
    <source>
        <dbReference type="ARBA" id="ARBA00022840"/>
    </source>
</evidence>
<organism evidence="6 7">
    <name type="scientific">Candidatus Lachnoclostridium stercoravium</name>
    <dbReference type="NCBI Taxonomy" id="2838633"/>
    <lineage>
        <taxon>Bacteria</taxon>
        <taxon>Bacillati</taxon>
        <taxon>Bacillota</taxon>
        <taxon>Clostridia</taxon>
        <taxon>Lachnospirales</taxon>
        <taxon>Lachnospiraceae</taxon>
    </lineage>
</organism>
<dbReference type="InterPro" id="IPR003593">
    <property type="entry name" value="AAA+_ATPase"/>
</dbReference>
<dbReference type="Pfam" id="PF00005">
    <property type="entry name" value="ABC_tran"/>
    <property type="match status" value="1"/>
</dbReference>
<name>A0A9D2HF15_9FIRM</name>
<reference evidence="6" key="2">
    <citation type="submission" date="2021-04" db="EMBL/GenBank/DDBJ databases">
        <authorList>
            <person name="Gilroy R."/>
        </authorList>
    </citation>
    <scope>NUCLEOTIDE SEQUENCE</scope>
    <source>
        <strain evidence="6">CHK178-16964</strain>
    </source>
</reference>
<evidence type="ECO:0000259" key="5">
    <source>
        <dbReference type="PROSITE" id="PS50893"/>
    </source>
</evidence>
<evidence type="ECO:0000256" key="3">
    <source>
        <dbReference type="ARBA" id="ARBA00022741"/>
    </source>
</evidence>
<dbReference type="GO" id="GO:0015833">
    <property type="term" value="P:peptide transport"/>
    <property type="evidence" value="ECO:0007669"/>
    <property type="project" value="InterPro"/>
</dbReference>